<gene>
    <name evidence="10" type="ORF">UT39_C0007G0028</name>
</gene>
<keyword evidence="3" id="KW-0328">Glycosyltransferase</keyword>
<comment type="caution">
    <text evidence="10">The sequence shown here is derived from an EMBL/GenBank/DDBJ whole genome shotgun (WGS) entry which is preliminary data.</text>
</comment>
<sequence length="559" mass="63392">MKKLLLLILTVAFLLRAVGLNSYPPGFTPDEASFGYDAYSILETGRDQWGKSFPLTLQSFGDYKSPLYSYVAIPFVAVFGLEKYSVRLANAVVGTLAVYLTYLLAYELFNNRLIFKTKVDPEIGAIIASFLLAISPWHVMMSRGAFEANLTTLLMPAALYFFVKGVERPKYFIYCAFAIGLNVFSYHSAKFVTPILFLTLFVLFRKELTKKFGIHHKISLFILLVFAGLFLLSMRSGSATRVFDVSIFKTALVEASSQRSAAINQGANSYLSRVIYNKYIVGVRHFFANYTTYFSPQFYFSQGPAETTYGMIPGRGVLYWFELPLLLAGFVYFLKNYANKFSWLVVIWYLVGPIPAALSLGPGYAANRAEVVLPSIQIICAVGVVFLSHLNFRFRKQFVYASGSAVVAIFFFYFLFDYFVSSPQKMSEGMLYGNYEAAKYLSFGYSQDQIVMSRKLSEPHIYVAFVNRWDPANYQKVTKAWNYKQIGLGWVDQMPEYSLGNYTFKNINYQEYADKRVILVGKPDEFPQSLSLSKVFSYPGGKQSVVVVDTSSQIYAWKN</sequence>
<evidence type="ECO:0000256" key="7">
    <source>
        <dbReference type="ARBA" id="ARBA00023136"/>
    </source>
</evidence>
<evidence type="ECO:0000313" key="11">
    <source>
        <dbReference type="Proteomes" id="UP000034246"/>
    </source>
</evidence>
<comment type="subcellular location">
    <subcellularLocation>
        <location evidence="1">Cell membrane</location>
        <topology evidence="1">Multi-pass membrane protein</topology>
    </subcellularLocation>
</comment>
<feature type="transmembrane region" description="Helical" evidence="8">
    <location>
        <begin position="183"/>
        <end position="204"/>
    </location>
</feature>
<evidence type="ECO:0000256" key="5">
    <source>
        <dbReference type="ARBA" id="ARBA00022692"/>
    </source>
</evidence>
<evidence type="ECO:0000256" key="1">
    <source>
        <dbReference type="ARBA" id="ARBA00004651"/>
    </source>
</evidence>
<dbReference type="STRING" id="1618550.UT39_C0007G0028"/>
<keyword evidence="5 8" id="KW-0812">Transmembrane</keyword>
<keyword evidence="7 8" id="KW-0472">Membrane</keyword>
<dbReference type="GO" id="GO:0005886">
    <property type="term" value="C:plasma membrane"/>
    <property type="evidence" value="ECO:0007669"/>
    <property type="project" value="UniProtKB-SubCell"/>
</dbReference>
<evidence type="ECO:0000256" key="8">
    <source>
        <dbReference type="SAM" id="Phobius"/>
    </source>
</evidence>
<feature type="transmembrane region" description="Helical" evidence="8">
    <location>
        <begin position="398"/>
        <end position="416"/>
    </location>
</feature>
<dbReference type="PANTHER" id="PTHR33908">
    <property type="entry name" value="MANNOSYLTRANSFERASE YKCB-RELATED"/>
    <property type="match status" value="1"/>
</dbReference>
<evidence type="ECO:0000313" key="10">
    <source>
        <dbReference type="EMBL" id="KKR11463.1"/>
    </source>
</evidence>
<dbReference type="Pfam" id="PF13231">
    <property type="entry name" value="PMT_2"/>
    <property type="match status" value="1"/>
</dbReference>
<evidence type="ECO:0000259" key="9">
    <source>
        <dbReference type="Pfam" id="PF13231"/>
    </source>
</evidence>
<accession>A0A0G0N7M5</accession>
<dbReference type="AlphaFoldDB" id="A0A0G0N7M5"/>
<dbReference type="EMBL" id="LBWP01000007">
    <property type="protein sequence ID" value="KKR11463.1"/>
    <property type="molecule type" value="Genomic_DNA"/>
</dbReference>
<dbReference type="GO" id="GO:0016763">
    <property type="term" value="F:pentosyltransferase activity"/>
    <property type="evidence" value="ECO:0007669"/>
    <property type="project" value="TreeGrafter"/>
</dbReference>
<protein>
    <recommendedName>
        <fullName evidence="9">Glycosyltransferase RgtA/B/C/D-like domain-containing protein</fullName>
    </recommendedName>
</protein>
<feature type="domain" description="Glycosyltransferase RgtA/B/C/D-like" evidence="9">
    <location>
        <begin position="64"/>
        <end position="227"/>
    </location>
</feature>
<dbReference type="Proteomes" id="UP000034246">
    <property type="component" value="Unassembled WGS sequence"/>
</dbReference>
<keyword evidence="4" id="KW-0808">Transferase</keyword>
<evidence type="ECO:0000256" key="4">
    <source>
        <dbReference type="ARBA" id="ARBA00022679"/>
    </source>
</evidence>
<feature type="transmembrane region" description="Helical" evidence="8">
    <location>
        <begin position="121"/>
        <end position="139"/>
    </location>
</feature>
<name>A0A0G0N7M5_9BACT</name>
<organism evidence="10 11">
    <name type="scientific">Candidatus Woesebacteria bacterium GW2011_GWA1_39_21</name>
    <dbReference type="NCBI Taxonomy" id="1618550"/>
    <lineage>
        <taxon>Bacteria</taxon>
        <taxon>Candidatus Woeseibacteriota</taxon>
    </lineage>
</organism>
<keyword evidence="6 8" id="KW-1133">Transmembrane helix</keyword>
<reference evidence="10 11" key="1">
    <citation type="journal article" date="2015" name="Nature">
        <title>rRNA introns, odd ribosomes, and small enigmatic genomes across a large radiation of phyla.</title>
        <authorList>
            <person name="Brown C.T."/>
            <person name="Hug L.A."/>
            <person name="Thomas B.C."/>
            <person name="Sharon I."/>
            <person name="Castelle C.J."/>
            <person name="Singh A."/>
            <person name="Wilkins M.J."/>
            <person name="Williams K.H."/>
            <person name="Banfield J.F."/>
        </authorList>
    </citation>
    <scope>NUCLEOTIDE SEQUENCE [LARGE SCALE GENOMIC DNA]</scope>
</reference>
<dbReference type="InterPro" id="IPR050297">
    <property type="entry name" value="LipidA_mod_glycosyltrf_83"/>
</dbReference>
<dbReference type="GO" id="GO:0009103">
    <property type="term" value="P:lipopolysaccharide biosynthetic process"/>
    <property type="evidence" value="ECO:0007669"/>
    <property type="project" value="UniProtKB-ARBA"/>
</dbReference>
<evidence type="ECO:0000256" key="6">
    <source>
        <dbReference type="ARBA" id="ARBA00022989"/>
    </source>
</evidence>
<feature type="transmembrane region" description="Helical" evidence="8">
    <location>
        <begin position="341"/>
        <end position="365"/>
    </location>
</feature>
<dbReference type="InterPro" id="IPR038731">
    <property type="entry name" value="RgtA/B/C-like"/>
</dbReference>
<feature type="transmembrane region" description="Helical" evidence="8">
    <location>
        <begin position="371"/>
        <end position="391"/>
    </location>
</feature>
<evidence type="ECO:0000256" key="3">
    <source>
        <dbReference type="ARBA" id="ARBA00022676"/>
    </source>
</evidence>
<proteinExistence type="predicted"/>
<feature type="transmembrane region" description="Helical" evidence="8">
    <location>
        <begin position="88"/>
        <end position="109"/>
    </location>
</feature>
<feature type="transmembrane region" description="Helical" evidence="8">
    <location>
        <begin position="146"/>
        <end position="163"/>
    </location>
</feature>
<keyword evidence="2" id="KW-1003">Cell membrane</keyword>
<evidence type="ECO:0000256" key="2">
    <source>
        <dbReference type="ARBA" id="ARBA00022475"/>
    </source>
</evidence>
<feature type="transmembrane region" description="Helical" evidence="8">
    <location>
        <begin position="317"/>
        <end position="334"/>
    </location>
</feature>
<feature type="transmembrane region" description="Helical" evidence="8">
    <location>
        <begin position="216"/>
        <end position="234"/>
    </location>
</feature>
<dbReference type="PANTHER" id="PTHR33908:SF11">
    <property type="entry name" value="MEMBRANE PROTEIN"/>
    <property type="match status" value="1"/>
</dbReference>